<dbReference type="GeneID" id="69116946"/>
<keyword evidence="2" id="KW-0472">Membrane</keyword>
<gene>
    <name evidence="4" type="ORF">ACFOKC_05275</name>
</gene>
<keyword evidence="2" id="KW-0812">Transmembrane</keyword>
<feature type="transmembrane region" description="Helical" evidence="2">
    <location>
        <begin position="141"/>
        <end position="160"/>
    </location>
</feature>
<evidence type="ECO:0000256" key="2">
    <source>
        <dbReference type="SAM" id="Phobius"/>
    </source>
</evidence>
<dbReference type="Pfam" id="PF07690">
    <property type="entry name" value="MFS_1"/>
    <property type="match status" value="1"/>
</dbReference>
<feature type="transmembrane region" description="Helical" evidence="2">
    <location>
        <begin position="379"/>
        <end position="401"/>
    </location>
</feature>
<feature type="transmembrane region" description="Helical" evidence="2">
    <location>
        <begin position="166"/>
        <end position="183"/>
    </location>
</feature>
<reference evidence="4 5" key="1">
    <citation type="journal article" date="2019" name="Int. J. Syst. Evol. Microbiol.">
        <title>The Global Catalogue of Microorganisms (GCM) 10K type strain sequencing project: providing services to taxonomists for standard genome sequencing and annotation.</title>
        <authorList>
            <consortium name="The Broad Institute Genomics Platform"/>
            <consortium name="The Broad Institute Genome Sequencing Center for Infectious Disease"/>
            <person name="Wu L."/>
            <person name="Ma J."/>
        </authorList>
    </citation>
    <scope>NUCLEOTIDE SEQUENCE [LARGE SCALE GENOMIC DNA]</scope>
    <source>
        <strain evidence="4 5">CGMCC 1.12562</strain>
    </source>
</reference>
<protein>
    <submittedName>
        <fullName evidence="4">MFS transporter</fullName>
    </submittedName>
</protein>
<evidence type="ECO:0000259" key="3">
    <source>
        <dbReference type="PROSITE" id="PS50850"/>
    </source>
</evidence>
<dbReference type="RefSeq" id="WP_232571736.1">
    <property type="nucleotide sequence ID" value="NZ_CP089466.1"/>
</dbReference>
<dbReference type="InterPro" id="IPR036259">
    <property type="entry name" value="MFS_trans_sf"/>
</dbReference>
<feature type="transmembrane region" description="Helical" evidence="2">
    <location>
        <begin position="74"/>
        <end position="91"/>
    </location>
</feature>
<dbReference type="SUPFAM" id="SSF103473">
    <property type="entry name" value="MFS general substrate transporter"/>
    <property type="match status" value="1"/>
</dbReference>
<dbReference type="AlphaFoldDB" id="A0ABD5ND76"/>
<feature type="region of interest" description="Disordered" evidence="1">
    <location>
        <begin position="409"/>
        <end position="428"/>
    </location>
</feature>
<evidence type="ECO:0000256" key="1">
    <source>
        <dbReference type="SAM" id="MobiDB-lite"/>
    </source>
</evidence>
<keyword evidence="2" id="KW-1133">Transmembrane helix</keyword>
<feature type="transmembrane region" description="Helical" evidence="2">
    <location>
        <begin position="220"/>
        <end position="239"/>
    </location>
</feature>
<dbReference type="PROSITE" id="PS50850">
    <property type="entry name" value="MFS"/>
    <property type="match status" value="1"/>
</dbReference>
<organism evidence="4 5">
    <name type="scientific">Halobacterium litoreum</name>
    <dbReference type="NCBI Taxonomy" id="2039234"/>
    <lineage>
        <taxon>Archaea</taxon>
        <taxon>Methanobacteriati</taxon>
        <taxon>Methanobacteriota</taxon>
        <taxon>Stenosarchaea group</taxon>
        <taxon>Halobacteria</taxon>
        <taxon>Halobacteriales</taxon>
        <taxon>Halobacteriaceae</taxon>
        <taxon>Halobacterium</taxon>
    </lineage>
</organism>
<sequence>MSRLSKSAVIRRYYLYRATARPGFHYPIYTFFLLFNGLSYTQIGLIASIQSVVIVTSEVPTGYVGDRIGRRNSLAVGAFIMLISNASYLVATDFAGFAFTFISLSFGGTFISGSGSAWLYDTLQEHGIEDEFTRVSGRGRAIGLYVGAAGCLLGAVLYTVNRLYPFYAGIAVAVLSLAFVLRLPQNEAYDEDSDHEQERIGMREALPVVFDQIKTPQLRWFVVYLALFSGALWTMDMWIQPIARSAIEETFLPTLKRLPIERPEILFIGLLYGAFRLLSAVASDYSSNLRDLLGVRKAIMLVPGIIAVTYVVAAFEPLMVFVMLFAMKGGGAMLGPIQNQYLNDHVQSVGRATLLSSVAMLRQVAGIPFRLGSGVLADAYSTIDAVAILGAVFLVASFLLWTFRSPVERDYEPSSTTKSAPESGAAED</sequence>
<dbReference type="InterPro" id="IPR020846">
    <property type="entry name" value="MFS_dom"/>
</dbReference>
<comment type="caution">
    <text evidence="4">The sequence shown here is derived from an EMBL/GenBank/DDBJ whole genome shotgun (WGS) entry which is preliminary data.</text>
</comment>
<feature type="domain" description="Major facilitator superfamily (MFS) profile" evidence="3">
    <location>
        <begin position="1"/>
        <end position="408"/>
    </location>
</feature>
<feature type="transmembrane region" description="Helical" evidence="2">
    <location>
        <begin position="265"/>
        <end position="286"/>
    </location>
</feature>
<name>A0ABD5ND76_9EURY</name>
<feature type="transmembrane region" description="Helical" evidence="2">
    <location>
        <begin position="298"/>
        <end position="326"/>
    </location>
</feature>
<dbReference type="InterPro" id="IPR053160">
    <property type="entry name" value="MFS_DHA3_Transporter"/>
</dbReference>
<dbReference type="EMBL" id="JBHRWN010000002">
    <property type="protein sequence ID" value="MFC3477131.1"/>
    <property type="molecule type" value="Genomic_DNA"/>
</dbReference>
<evidence type="ECO:0000313" key="4">
    <source>
        <dbReference type="EMBL" id="MFC3477131.1"/>
    </source>
</evidence>
<dbReference type="PANTHER" id="PTHR23530">
    <property type="entry name" value="TRANSPORT PROTEIN-RELATED"/>
    <property type="match status" value="1"/>
</dbReference>
<keyword evidence="5" id="KW-1185">Reference proteome</keyword>
<feature type="transmembrane region" description="Helical" evidence="2">
    <location>
        <begin position="97"/>
        <end position="120"/>
    </location>
</feature>
<evidence type="ECO:0000313" key="5">
    <source>
        <dbReference type="Proteomes" id="UP001595660"/>
    </source>
</evidence>
<accession>A0ABD5ND76</accession>
<dbReference type="Proteomes" id="UP001595660">
    <property type="component" value="Unassembled WGS sequence"/>
</dbReference>
<proteinExistence type="predicted"/>
<dbReference type="PANTHER" id="PTHR23530:SF1">
    <property type="entry name" value="PERMEASE, MAJOR FACILITATOR SUPERFAMILY-RELATED"/>
    <property type="match status" value="1"/>
</dbReference>
<dbReference type="InterPro" id="IPR011701">
    <property type="entry name" value="MFS"/>
</dbReference>
<dbReference type="Gene3D" id="1.20.1250.20">
    <property type="entry name" value="MFS general substrate transporter like domains"/>
    <property type="match status" value="2"/>
</dbReference>